<reference evidence="4" key="2">
    <citation type="submission" date="2016-01" db="EMBL/GenBank/DDBJ databases">
        <title>Six Aerococcus type strain genome sequencing and assembly using PacBio and Illumina Hiseq.</title>
        <authorList>
            <person name="Carkaci D."/>
            <person name="Dargis R."/>
            <person name="Nielsen X.C."/>
            <person name="Skovgaard O."/>
            <person name="Fuursted K."/>
            <person name="Christensen J.J."/>
        </authorList>
    </citation>
    <scope>NUCLEOTIDE SEQUENCE [LARGE SCALE GENOMIC DNA]</scope>
    <source>
        <strain evidence="4">CCUG42038B</strain>
    </source>
</reference>
<dbReference type="Gene3D" id="3.40.630.30">
    <property type="match status" value="1"/>
</dbReference>
<protein>
    <submittedName>
        <fullName evidence="3">Uncharacterized protein</fullName>
    </submittedName>
</protein>
<dbReference type="PANTHER" id="PTHR43420:SF44">
    <property type="entry name" value="ACETYLTRANSFERASE YPEA"/>
    <property type="match status" value="1"/>
</dbReference>
<dbReference type="STRING" id="128944.AWM75_05040"/>
<dbReference type="KEGG" id="auh:AWM75_05040"/>
<dbReference type="EMBL" id="CP014163">
    <property type="protein sequence ID" value="AMB99396.1"/>
    <property type="molecule type" value="Genomic_DNA"/>
</dbReference>
<dbReference type="InterPro" id="IPR016181">
    <property type="entry name" value="Acyl_CoA_acyltransferase"/>
</dbReference>
<evidence type="ECO:0000256" key="2">
    <source>
        <dbReference type="ARBA" id="ARBA00023315"/>
    </source>
</evidence>
<evidence type="ECO:0000313" key="4">
    <source>
        <dbReference type="Proteomes" id="UP000062260"/>
    </source>
</evidence>
<evidence type="ECO:0000313" key="3">
    <source>
        <dbReference type="EMBL" id="AMB99396.1"/>
    </source>
</evidence>
<accession>A0A109RGW9</accession>
<dbReference type="RefSeq" id="WP_067979051.1">
    <property type="nucleotide sequence ID" value="NZ_CP014163.1"/>
</dbReference>
<organism evidence="3 4">
    <name type="scientific">Aerococcus urinaehominis</name>
    <dbReference type="NCBI Taxonomy" id="128944"/>
    <lineage>
        <taxon>Bacteria</taxon>
        <taxon>Bacillati</taxon>
        <taxon>Bacillota</taxon>
        <taxon>Bacilli</taxon>
        <taxon>Lactobacillales</taxon>
        <taxon>Aerococcaceae</taxon>
        <taxon>Aerococcus</taxon>
    </lineage>
</organism>
<dbReference type="InterPro" id="IPR050680">
    <property type="entry name" value="YpeA/RimI_acetyltransf"/>
</dbReference>
<proteinExistence type="predicted"/>
<dbReference type="OrthoDB" id="9794566at2"/>
<gene>
    <name evidence="3" type="ORF">AWM75_05040</name>
</gene>
<dbReference type="PROSITE" id="PS51186">
    <property type="entry name" value="GNAT"/>
    <property type="match status" value="1"/>
</dbReference>
<dbReference type="InterPro" id="IPR000182">
    <property type="entry name" value="GNAT_dom"/>
</dbReference>
<keyword evidence="1" id="KW-0808">Transferase</keyword>
<dbReference type="Pfam" id="PF00583">
    <property type="entry name" value="Acetyltransf_1"/>
    <property type="match status" value="1"/>
</dbReference>
<dbReference type="GO" id="GO:0016747">
    <property type="term" value="F:acyltransferase activity, transferring groups other than amino-acyl groups"/>
    <property type="evidence" value="ECO:0007669"/>
    <property type="project" value="InterPro"/>
</dbReference>
<evidence type="ECO:0000256" key="1">
    <source>
        <dbReference type="ARBA" id="ARBA00022679"/>
    </source>
</evidence>
<dbReference type="CDD" id="cd04301">
    <property type="entry name" value="NAT_SF"/>
    <property type="match status" value="1"/>
</dbReference>
<dbReference type="PANTHER" id="PTHR43420">
    <property type="entry name" value="ACETYLTRANSFERASE"/>
    <property type="match status" value="1"/>
</dbReference>
<keyword evidence="4" id="KW-1185">Reference proteome</keyword>
<reference evidence="3 4" key="1">
    <citation type="journal article" date="2016" name="Genome Announc.">
        <title>Complete Genome Sequences of Aerococcus christensenii CCUG 28831T, Aerococcus sanguinicola CCUG 43001T, Aerococcus urinae CCUG 36881T, Aerococcus urinaeequi CCUG 28094T, Aerococcus urinaehominis CCUG 42038 BT, and Aerococcus viridans CCUG 4311T.</title>
        <authorList>
            <person name="Carkaci D."/>
            <person name="Dargis R."/>
            <person name="Nielsen X.C."/>
            <person name="Skovgaard O."/>
            <person name="Fuursted K."/>
            <person name="Christensen J.J."/>
        </authorList>
    </citation>
    <scope>NUCLEOTIDE SEQUENCE [LARGE SCALE GENOMIC DNA]</scope>
    <source>
        <strain evidence="3 4">CCUG42038B</strain>
    </source>
</reference>
<name>A0A109RGW9_9LACT</name>
<sequence length="148" mass="17008">MLNIKLINPDQTGLAHQVFSQAYQGNYQLSPSDLNRLLADDNQAIFGLWHGEELLALAHFQLVLDQADLIDLAVRPDRQGQGYGYYLLSRCLQILSLSQVYLEVRDSNQVAISLYEKLGFVYLSCRKNYYSQPSQDAWVYIWKEDADD</sequence>
<dbReference type="AlphaFoldDB" id="A0A109RGW9"/>
<dbReference type="Proteomes" id="UP000062260">
    <property type="component" value="Chromosome"/>
</dbReference>
<dbReference type="SUPFAM" id="SSF55729">
    <property type="entry name" value="Acyl-CoA N-acyltransferases (Nat)"/>
    <property type="match status" value="1"/>
</dbReference>
<keyword evidence="2" id="KW-0012">Acyltransferase</keyword>